<comment type="similarity">
    <text evidence="3 19">Belongs to the CcoP / FixP family.</text>
</comment>
<dbReference type="Pfam" id="PF13442">
    <property type="entry name" value="Cytochrome_CBB3"/>
    <property type="match status" value="2"/>
</dbReference>
<dbReference type="NCBIfam" id="TIGR00782">
    <property type="entry name" value="ccoP"/>
    <property type="match status" value="1"/>
</dbReference>
<evidence type="ECO:0000256" key="2">
    <source>
        <dbReference type="ARBA" id="ARBA00004673"/>
    </source>
</evidence>
<proteinExistence type="inferred from homology"/>
<accession>A0ABT9FXR6</accession>
<keyword evidence="14 20" id="KW-1133">Transmembrane helix</keyword>
<keyword evidence="6 19" id="KW-0997">Cell inner membrane</keyword>
<keyword evidence="7 19" id="KW-0349">Heme</keyword>
<dbReference type="InterPro" id="IPR004678">
    <property type="entry name" value="Cyt_c_oxidase_cbb3_su3"/>
</dbReference>
<dbReference type="InterPro" id="IPR008168">
    <property type="entry name" value="Cyt_C_IC"/>
</dbReference>
<protein>
    <recommendedName>
        <fullName evidence="19">Cbb3-type cytochrome c oxidase subunit</fullName>
    </recommendedName>
</protein>
<evidence type="ECO:0000256" key="12">
    <source>
        <dbReference type="ARBA" id="ARBA00022781"/>
    </source>
</evidence>
<keyword evidence="11" id="KW-0677">Repeat</keyword>
<comment type="function">
    <text evidence="19">C-type cytochrome. Part of the cbb3-type cytochrome c oxidase complex.</text>
</comment>
<comment type="caution">
    <text evidence="22">The sequence shown here is derived from an EMBL/GenBank/DDBJ whole genome shotgun (WGS) entry which is preliminary data.</text>
</comment>
<keyword evidence="15 19" id="KW-0560">Oxidoreductase</keyword>
<comment type="cofactor">
    <cofactor evidence="19">
        <name>heme c</name>
        <dbReference type="ChEBI" id="CHEBI:61717"/>
    </cofactor>
    <text evidence="19">Binds 2 heme C groups per subunit.</text>
</comment>
<evidence type="ECO:0000256" key="18">
    <source>
        <dbReference type="ARBA" id="ARBA00023136"/>
    </source>
</evidence>
<organism evidence="22 23">
    <name type="scientific">Leptothrix discophora</name>
    <dbReference type="NCBI Taxonomy" id="89"/>
    <lineage>
        <taxon>Bacteria</taxon>
        <taxon>Pseudomonadati</taxon>
        <taxon>Pseudomonadota</taxon>
        <taxon>Betaproteobacteria</taxon>
        <taxon>Burkholderiales</taxon>
        <taxon>Sphaerotilaceae</taxon>
        <taxon>Leptothrix</taxon>
    </lineage>
</organism>
<evidence type="ECO:0000256" key="15">
    <source>
        <dbReference type="ARBA" id="ARBA00023002"/>
    </source>
</evidence>
<evidence type="ECO:0000256" key="20">
    <source>
        <dbReference type="SAM" id="Phobius"/>
    </source>
</evidence>
<dbReference type="InterPro" id="IPR038414">
    <property type="entry name" value="CcoP_N_sf"/>
</dbReference>
<evidence type="ECO:0000256" key="19">
    <source>
        <dbReference type="PIRNR" id="PIRNR000006"/>
    </source>
</evidence>
<keyword evidence="5 19" id="KW-1003">Cell membrane</keyword>
<evidence type="ECO:0000256" key="6">
    <source>
        <dbReference type="ARBA" id="ARBA00022519"/>
    </source>
</evidence>
<dbReference type="InterPro" id="IPR036909">
    <property type="entry name" value="Cyt_c-like_dom_sf"/>
</dbReference>
<dbReference type="InterPro" id="IPR032858">
    <property type="entry name" value="CcoP_N"/>
</dbReference>
<dbReference type="InterPro" id="IPR009056">
    <property type="entry name" value="Cyt_c-like_dom"/>
</dbReference>
<comment type="pathway">
    <text evidence="2 19">Energy metabolism; oxidative phosphorylation.</text>
</comment>
<reference evidence="22 23" key="1">
    <citation type="submission" date="2023-08" db="EMBL/GenBank/DDBJ databases">
        <authorList>
            <person name="Roldan D.M."/>
            <person name="Menes R.J."/>
        </authorList>
    </citation>
    <scope>NUCLEOTIDE SEQUENCE [LARGE SCALE GENOMIC DNA]</scope>
    <source>
        <strain evidence="22 23">CCM 2812</strain>
    </source>
</reference>
<evidence type="ECO:0000256" key="9">
    <source>
        <dbReference type="ARBA" id="ARBA00022692"/>
    </source>
</evidence>
<keyword evidence="12 19" id="KW-0375">Hydrogen ion transport</keyword>
<evidence type="ECO:0000256" key="11">
    <source>
        <dbReference type="ARBA" id="ARBA00022737"/>
    </source>
</evidence>
<keyword evidence="10 19" id="KW-0479">Metal-binding</keyword>
<keyword evidence="9 20" id="KW-0812">Transmembrane</keyword>
<evidence type="ECO:0000313" key="23">
    <source>
        <dbReference type="Proteomes" id="UP001235760"/>
    </source>
</evidence>
<evidence type="ECO:0000256" key="16">
    <source>
        <dbReference type="ARBA" id="ARBA00023004"/>
    </source>
</evidence>
<evidence type="ECO:0000256" key="3">
    <source>
        <dbReference type="ARBA" id="ARBA00006113"/>
    </source>
</evidence>
<evidence type="ECO:0000259" key="21">
    <source>
        <dbReference type="PROSITE" id="PS51007"/>
    </source>
</evidence>
<keyword evidence="18 19" id="KW-0472">Membrane</keyword>
<evidence type="ECO:0000256" key="17">
    <source>
        <dbReference type="ARBA" id="ARBA00023065"/>
    </source>
</evidence>
<evidence type="ECO:0000256" key="14">
    <source>
        <dbReference type="ARBA" id="ARBA00022989"/>
    </source>
</evidence>
<keyword evidence="13 19" id="KW-0249">Electron transport</keyword>
<keyword evidence="17 19" id="KW-0406">Ion transport</keyword>
<evidence type="ECO:0000313" key="22">
    <source>
        <dbReference type="EMBL" id="MDP4299030.1"/>
    </source>
</evidence>
<evidence type="ECO:0000256" key="1">
    <source>
        <dbReference type="ARBA" id="ARBA00004533"/>
    </source>
</evidence>
<feature type="transmembrane region" description="Helical" evidence="20">
    <location>
        <begin position="62"/>
        <end position="83"/>
    </location>
</feature>
<keyword evidence="4 19" id="KW-0813">Transport</keyword>
<evidence type="ECO:0000256" key="4">
    <source>
        <dbReference type="ARBA" id="ARBA00022448"/>
    </source>
</evidence>
<dbReference type="EMBL" id="JAUZEE010000001">
    <property type="protein sequence ID" value="MDP4299030.1"/>
    <property type="molecule type" value="Genomic_DNA"/>
</dbReference>
<evidence type="ECO:0000256" key="8">
    <source>
        <dbReference type="ARBA" id="ARBA00022660"/>
    </source>
</evidence>
<name>A0ABT9FXR6_LEPDI</name>
<dbReference type="InterPro" id="IPR050597">
    <property type="entry name" value="Cytochrome_c_Oxidase_Subunit"/>
</dbReference>
<keyword evidence="8 19" id="KW-0679">Respiratory chain</keyword>
<sequence length="313" mass="33132">MSDFVSSGWSLFVAGLTIVGLLLCLVLLIIASRRQVMAEDNTTGHVWDGDLRELNNPLPRWWMGLFVITVVFAGLYLALYPGLGSATGTLKWSSVDQLQKEQDKAREALAKVYAQFNDQPVEALAANPQAMGIGERLFVNNCAGCHGSDGRGSKGFPNLADGDWLGGDGGLDYIAKTIAEGRQGMMPPMAAAVGTPEDVKNVANYVLSLSGSAHNNIAAQLGKAKFGACAACHGADGKGLQAMGAPNLTDKVWLHGWGEDAIIAMVNGGKTNVMPPHASRLTAEQIRVLAAYVWSLSHKGPKTASADLVTTRQ</sequence>
<dbReference type="PROSITE" id="PS51007">
    <property type="entry name" value="CYTC"/>
    <property type="match status" value="2"/>
</dbReference>
<dbReference type="RefSeq" id="WP_305747603.1">
    <property type="nucleotide sequence ID" value="NZ_JAUZEE010000001.1"/>
</dbReference>
<evidence type="ECO:0000256" key="10">
    <source>
        <dbReference type="ARBA" id="ARBA00022723"/>
    </source>
</evidence>
<dbReference type="Gene3D" id="1.10.760.10">
    <property type="entry name" value="Cytochrome c-like domain"/>
    <property type="match status" value="2"/>
</dbReference>
<gene>
    <name evidence="22" type="primary">ccoP</name>
    <name evidence="22" type="ORF">Q8X39_00145</name>
</gene>
<comment type="subcellular location">
    <subcellularLocation>
        <location evidence="1 19">Cell inner membrane</location>
    </subcellularLocation>
</comment>
<dbReference type="PANTHER" id="PTHR33751">
    <property type="entry name" value="CBB3-TYPE CYTOCHROME C OXIDASE SUBUNIT FIXP"/>
    <property type="match status" value="1"/>
</dbReference>
<dbReference type="PRINTS" id="PR00605">
    <property type="entry name" value="CYTCHROMECIC"/>
</dbReference>
<dbReference type="PANTHER" id="PTHR33751:SF1">
    <property type="entry name" value="CBB3-TYPE CYTOCHROME C OXIDASE SUBUNIT FIXP"/>
    <property type="match status" value="1"/>
</dbReference>
<dbReference type="Pfam" id="PF14715">
    <property type="entry name" value="FixP_N"/>
    <property type="match status" value="1"/>
</dbReference>
<keyword evidence="16 19" id="KW-0408">Iron</keyword>
<evidence type="ECO:0000256" key="13">
    <source>
        <dbReference type="ARBA" id="ARBA00022982"/>
    </source>
</evidence>
<dbReference type="PIRSF" id="PIRSF000006">
    <property type="entry name" value="Cbb3-Cox_fixP"/>
    <property type="match status" value="1"/>
</dbReference>
<evidence type="ECO:0000256" key="5">
    <source>
        <dbReference type="ARBA" id="ARBA00022475"/>
    </source>
</evidence>
<dbReference type="SUPFAM" id="SSF46626">
    <property type="entry name" value="Cytochrome c"/>
    <property type="match status" value="2"/>
</dbReference>
<feature type="domain" description="Cytochrome c" evidence="21">
    <location>
        <begin position="129"/>
        <end position="210"/>
    </location>
</feature>
<comment type="subunit">
    <text evidence="19">Component of the cbb3-type cytochrome c oxidase.</text>
</comment>
<evidence type="ECO:0000256" key="7">
    <source>
        <dbReference type="ARBA" id="ARBA00022617"/>
    </source>
</evidence>
<feature type="domain" description="Cytochrome c" evidence="21">
    <location>
        <begin position="217"/>
        <end position="297"/>
    </location>
</feature>
<keyword evidence="23" id="KW-1185">Reference proteome</keyword>
<dbReference type="Gene3D" id="6.10.280.130">
    <property type="match status" value="1"/>
</dbReference>
<dbReference type="Proteomes" id="UP001235760">
    <property type="component" value="Unassembled WGS sequence"/>
</dbReference>